<feature type="region of interest" description="Disordered" evidence="1">
    <location>
        <begin position="1"/>
        <end position="121"/>
    </location>
</feature>
<evidence type="ECO:0000313" key="2">
    <source>
        <dbReference type="EMBL" id="KAJ8313384.1"/>
    </source>
</evidence>
<dbReference type="Proteomes" id="UP001217089">
    <property type="component" value="Unassembled WGS sequence"/>
</dbReference>
<name>A0ABQ9F7N3_TEGGR</name>
<keyword evidence="3" id="KW-1185">Reference proteome</keyword>
<organism evidence="2 3">
    <name type="scientific">Tegillarca granosa</name>
    <name type="common">Malaysian cockle</name>
    <name type="synonym">Anadara granosa</name>
    <dbReference type="NCBI Taxonomy" id="220873"/>
    <lineage>
        <taxon>Eukaryota</taxon>
        <taxon>Metazoa</taxon>
        <taxon>Spiralia</taxon>
        <taxon>Lophotrochozoa</taxon>
        <taxon>Mollusca</taxon>
        <taxon>Bivalvia</taxon>
        <taxon>Autobranchia</taxon>
        <taxon>Pteriomorphia</taxon>
        <taxon>Arcoida</taxon>
        <taxon>Arcoidea</taxon>
        <taxon>Arcidae</taxon>
        <taxon>Tegillarca</taxon>
    </lineage>
</organism>
<sequence length="220" mass="24557">MWGDQKTTLSSVDTSPGEKSSLLTGKGSPDHKDPSKNRLLSEDDDSWDGWGGEDWKDKNSPDSPESTPEKEKPTKKEESFDTGNDDELEAWLNDDTPLHSSKVDLSEDTTTSANENSGWDNEVWADEDDEWQSLDIGSSESIHNITTVACPPLSQLTLNRLTREVKISCFKWKYGVLVHYIIPVTCNNLSIPMGINSPSKIENSNRKDIMTIYTAGVFRS</sequence>
<feature type="compositionally biased region" description="Basic and acidic residues" evidence="1">
    <location>
        <begin position="67"/>
        <end position="79"/>
    </location>
</feature>
<gene>
    <name evidence="2" type="ORF">KUTeg_009063</name>
</gene>
<feature type="compositionally biased region" description="Basic and acidic residues" evidence="1">
    <location>
        <begin position="28"/>
        <end position="41"/>
    </location>
</feature>
<protein>
    <submittedName>
        <fullName evidence="2">Uncharacterized protein</fullName>
    </submittedName>
</protein>
<comment type="caution">
    <text evidence="2">The sequence shown here is derived from an EMBL/GenBank/DDBJ whole genome shotgun (WGS) entry which is preliminary data.</text>
</comment>
<dbReference type="EMBL" id="JARBDR010000372">
    <property type="protein sequence ID" value="KAJ8313384.1"/>
    <property type="molecule type" value="Genomic_DNA"/>
</dbReference>
<reference evidence="2 3" key="1">
    <citation type="submission" date="2022-12" db="EMBL/GenBank/DDBJ databases">
        <title>Chromosome-level genome of Tegillarca granosa.</title>
        <authorList>
            <person name="Kim J."/>
        </authorList>
    </citation>
    <scope>NUCLEOTIDE SEQUENCE [LARGE SCALE GENOMIC DNA]</scope>
    <source>
        <strain evidence="2">Teg-2019</strain>
        <tissue evidence="2">Adductor muscle</tissue>
    </source>
</reference>
<feature type="compositionally biased region" description="Polar residues" evidence="1">
    <location>
        <begin position="1"/>
        <end position="23"/>
    </location>
</feature>
<feature type="compositionally biased region" description="Polar residues" evidence="1">
    <location>
        <begin position="108"/>
        <end position="119"/>
    </location>
</feature>
<proteinExistence type="predicted"/>
<evidence type="ECO:0000256" key="1">
    <source>
        <dbReference type="SAM" id="MobiDB-lite"/>
    </source>
</evidence>
<evidence type="ECO:0000313" key="3">
    <source>
        <dbReference type="Proteomes" id="UP001217089"/>
    </source>
</evidence>
<accession>A0ABQ9F7N3</accession>